<dbReference type="GeneID" id="108556513"/>
<evidence type="ECO:0000256" key="2">
    <source>
        <dbReference type="SAM" id="MobiDB-lite"/>
    </source>
</evidence>
<dbReference type="Proteomes" id="UP000695000">
    <property type="component" value="Unplaced"/>
</dbReference>
<dbReference type="RefSeq" id="XP_017768147.1">
    <property type="nucleotide sequence ID" value="XM_017912658.1"/>
</dbReference>
<evidence type="ECO:0000313" key="3">
    <source>
        <dbReference type="Proteomes" id="UP000695000"/>
    </source>
</evidence>
<dbReference type="RefSeq" id="XP_017768146.1">
    <property type="nucleotide sequence ID" value="XM_017912657.1"/>
</dbReference>
<keyword evidence="3" id="KW-1185">Reference proteome</keyword>
<evidence type="ECO:0000313" key="5">
    <source>
        <dbReference type="RefSeq" id="XP_017768147.1"/>
    </source>
</evidence>
<proteinExistence type="predicted"/>
<gene>
    <name evidence="4 5" type="primary">LOC108556513</name>
</gene>
<keyword evidence="1" id="KW-0175">Coiled coil</keyword>
<accession>A0ABM1M0P6</accession>
<protein>
    <submittedName>
        <fullName evidence="4 5">CREB/ATF bZIP transcription factor-like</fullName>
    </submittedName>
</protein>
<reference evidence="4 5" key="1">
    <citation type="submission" date="2025-05" db="UniProtKB">
        <authorList>
            <consortium name="RefSeq"/>
        </authorList>
    </citation>
    <scope>IDENTIFICATION</scope>
    <source>
        <tissue evidence="4 5">Whole Larva</tissue>
    </source>
</reference>
<organism evidence="3 4">
    <name type="scientific">Nicrophorus vespilloides</name>
    <name type="common">Boreal carrion beetle</name>
    <dbReference type="NCBI Taxonomy" id="110193"/>
    <lineage>
        <taxon>Eukaryota</taxon>
        <taxon>Metazoa</taxon>
        <taxon>Ecdysozoa</taxon>
        <taxon>Arthropoda</taxon>
        <taxon>Hexapoda</taxon>
        <taxon>Insecta</taxon>
        <taxon>Pterygota</taxon>
        <taxon>Neoptera</taxon>
        <taxon>Endopterygota</taxon>
        <taxon>Coleoptera</taxon>
        <taxon>Polyphaga</taxon>
        <taxon>Staphyliniformia</taxon>
        <taxon>Silphidae</taxon>
        <taxon>Nicrophorinae</taxon>
        <taxon>Nicrophorus</taxon>
    </lineage>
</organism>
<evidence type="ECO:0000313" key="4">
    <source>
        <dbReference type="RefSeq" id="XP_017768146.1"/>
    </source>
</evidence>
<feature type="coiled-coil region" evidence="1">
    <location>
        <begin position="56"/>
        <end position="83"/>
    </location>
</feature>
<feature type="region of interest" description="Disordered" evidence="2">
    <location>
        <begin position="1"/>
        <end position="26"/>
    </location>
</feature>
<evidence type="ECO:0000256" key="1">
    <source>
        <dbReference type="SAM" id="Coils"/>
    </source>
</evidence>
<sequence>MASRKTYFDSNSTDSEDSSDCSKRFSRVRRKTREPKVFTDNAIKAREVRLRKKMYMENLERELAKEKAKVKKLESMLETQTQVICKHEKDVKYLRNVLANSTEIGKLLQSINLNTCMNVGNSINRHLTSAPINHWLPDFNEPLFSDLDMSEENQIDDHSYSLPMLDVYDDKEEAPGVCLHISRNRVDLEFCSTCNDNS</sequence>
<name>A0ABM1M0P6_NICVS</name>